<gene>
    <name evidence="2" type="ORF">EA187_10570</name>
</gene>
<comment type="caution">
    <text evidence="2">The sequence shown here is derived from an EMBL/GenBank/DDBJ whole genome shotgun (WGS) entry which is preliminary data.</text>
</comment>
<dbReference type="Proteomes" id="UP000282926">
    <property type="component" value="Unassembled WGS sequence"/>
</dbReference>
<organism evidence="2 3">
    <name type="scientific">Lujinxingia sediminis</name>
    <dbReference type="NCBI Taxonomy" id="2480984"/>
    <lineage>
        <taxon>Bacteria</taxon>
        <taxon>Deltaproteobacteria</taxon>
        <taxon>Bradymonadales</taxon>
        <taxon>Lujinxingiaceae</taxon>
        <taxon>Lujinxingia</taxon>
    </lineage>
</organism>
<sequence>MKLSVASLSRPAALWSARACVALALVGSVVVGPGSARAQEDEGALREGTQPVAPPRVQQAEGLSRSSAGRVAQDAIEARAEAVTLESIGARIRRPSGWVIVASGPGAVATFRASGDSEAQIEVRLSGEILVGRAERYAQSFQNQIQGAGFRVETAERDVVFGGSTGDLITYGVDADGESYRLMTWLHHREEQMWVFSLFCLEGRLEAYGEVFEELILAMQWHAEAPDASGGE</sequence>
<reference evidence="2 3" key="1">
    <citation type="submission" date="2019-01" db="EMBL/GenBank/DDBJ databases">
        <title>Lujinxingia litoralis gen. nov., sp. nov. and Lujinxingia sediminis gen. nov., sp. nov., new members in the order Bradymonadales, isolated from coastal sediment.</title>
        <authorList>
            <person name="Li C.-M."/>
        </authorList>
    </citation>
    <scope>NUCLEOTIDE SEQUENCE [LARGE SCALE GENOMIC DNA]</scope>
    <source>
        <strain evidence="2 3">SEH01</strain>
    </source>
</reference>
<dbReference type="RefSeq" id="WP_127780247.1">
    <property type="nucleotide sequence ID" value="NZ_SADD01000005.1"/>
</dbReference>
<name>A0ABY0CT84_9DELT</name>
<proteinExistence type="predicted"/>
<accession>A0ABY0CT84</accession>
<dbReference type="EMBL" id="SADD01000005">
    <property type="protein sequence ID" value="RVU44000.1"/>
    <property type="molecule type" value="Genomic_DNA"/>
</dbReference>
<keyword evidence="3" id="KW-1185">Reference proteome</keyword>
<evidence type="ECO:0000313" key="3">
    <source>
        <dbReference type="Proteomes" id="UP000282926"/>
    </source>
</evidence>
<evidence type="ECO:0000256" key="1">
    <source>
        <dbReference type="SAM" id="MobiDB-lite"/>
    </source>
</evidence>
<protein>
    <submittedName>
        <fullName evidence="2">Uncharacterized protein</fullName>
    </submittedName>
</protein>
<evidence type="ECO:0000313" key="2">
    <source>
        <dbReference type="EMBL" id="RVU44000.1"/>
    </source>
</evidence>
<feature type="region of interest" description="Disordered" evidence="1">
    <location>
        <begin position="40"/>
        <end position="68"/>
    </location>
</feature>